<evidence type="ECO:0000313" key="3">
    <source>
        <dbReference type="Proteomes" id="UP000285961"/>
    </source>
</evidence>
<protein>
    <submittedName>
        <fullName evidence="2">DUF362 domain-containing protein</fullName>
    </submittedName>
</protein>
<sequence>MTPVYHDEPTSVKLTRRAFLKDAALGATGAALGLTGCSPFAEAGHTPVPRAELPQGKSRVVLIREEEAFDADGMPHEERVEEILQRAMLELTGESTGEAAWSNFFKPEDIVGVKINVMMTPTSPELSRSVARGIMKAGVAEQNIILWDRNDAGYGLTGATVRDTKPGYDSKSLSRIVTEKATALVNVPGTKVHWLAGIGVALKNWVGAITNINVTDIGAVYKIHGDSCAECASIPAIPAIREKCRLVVVDALRPLFHGGPQVNPRYLWPYGGILVATDPVAADAVCMRILETKRREFKGGDWPINPPPKHVFLAEEKYRLGHANMDKIELVRLGWQEGMLV</sequence>
<dbReference type="PROSITE" id="PS51318">
    <property type="entry name" value="TAT"/>
    <property type="match status" value="1"/>
</dbReference>
<feature type="domain" description="DUF362" evidence="1">
    <location>
        <begin position="179"/>
        <end position="288"/>
    </location>
</feature>
<accession>A0A419F8C9</accession>
<reference evidence="2 3" key="1">
    <citation type="journal article" date="2017" name="ISME J.">
        <title>Energy and carbon metabolisms in a deep terrestrial subsurface fluid microbial community.</title>
        <authorList>
            <person name="Momper L."/>
            <person name="Jungbluth S.P."/>
            <person name="Lee M.D."/>
            <person name="Amend J.P."/>
        </authorList>
    </citation>
    <scope>NUCLEOTIDE SEQUENCE [LARGE SCALE GENOMIC DNA]</scope>
    <source>
        <strain evidence="2">SURF_17</strain>
    </source>
</reference>
<dbReference type="AlphaFoldDB" id="A0A419F8C9"/>
<evidence type="ECO:0000259" key="1">
    <source>
        <dbReference type="Pfam" id="PF04015"/>
    </source>
</evidence>
<dbReference type="Pfam" id="PF04015">
    <property type="entry name" value="DUF362"/>
    <property type="match status" value="1"/>
</dbReference>
<dbReference type="NCBIfam" id="TIGR01409">
    <property type="entry name" value="TAT_signal_seq"/>
    <property type="match status" value="1"/>
</dbReference>
<name>A0A419F8C9_9BACT</name>
<dbReference type="InterPro" id="IPR006311">
    <property type="entry name" value="TAT_signal"/>
</dbReference>
<proteinExistence type="predicted"/>
<comment type="caution">
    <text evidence="2">The sequence shown here is derived from an EMBL/GenBank/DDBJ whole genome shotgun (WGS) entry which is preliminary data.</text>
</comment>
<dbReference type="EMBL" id="QZKI01000013">
    <property type="protein sequence ID" value="RJP74640.1"/>
    <property type="molecule type" value="Genomic_DNA"/>
</dbReference>
<dbReference type="InterPro" id="IPR007160">
    <property type="entry name" value="DUF362"/>
</dbReference>
<gene>
    <name evidence="2" type="ORF">C4532_02170</name>
</gene>
<organism evidence="2 3">
    <name type="scientific">Candidatus Abyssobacteria bacterium SURF_17</name>
    <dbReference type="NCBI Taxonomy" id="2093361"/>
    <lineage>
        <taxon>Bacteria</taxon>
        <taxon>Pseudomonadati</taxon>
        <taxon>Candidatus Hydrogenedentota</taxon>
        <taxon>Candidatus Abyssobacteria</taxon>
    </lineage>
</organism>
<evidence type="ECO:0000313" key="2">
    <source>
        <dbReference type="EMBL" id="RJP74640.1"/>
    </source>
</evidence>
<dbReference type="Proteomes" id="UP000285961">
    <property type="component" value="Unassembled WGS sequence"/>
</dbReference>
<dbReference type="InterPro" id="IPR019546">
    <property type="entry name" value="TAT_signal_bac_arc"/>
</dbReference>